<protein>
    <submittedName>
        <fullName evidence="2">Uncharacterized protein</fullName>
    </submittedName>
</protein>
<keyword evidence="1" id="KW-1133">Transmembrane helix</keyword>
<accession>A0A2T0WPF1</accession>
<dbReference type="AlphaFoldDB" id="A0A2T0WPF1"/>
<reference evidence="2 3" key="1">
    <citation type="submission" date="2018-03" db="EMBL/GenBank/DDBJ databases">
        <title>Genomic Encyclopedia of Archaeal and Bacterial Type Strains, Phase II (KMG-II): from individual species to whole genera.</title>
        <authorList>
            <person name="Goeker M."/>
        </authorList>
    </citation>
    <scope>NUCLEOTIDE SEQUENCE [LARGE SCALE GENOMIC DNA]</scope>
    <source>
        <strain evidence="2 3">DSM 27929</strain>
    </source>
</reference>
<sequence length="186" mass="21441">MLKIEKSHKISLLTFLMLIFTLPFSLAAYQGSQFLDEFESRLGAAANSPNHFVLAVKDWDSLKTYLNTDKSLLLKKQDSLFNVVAMQAALLSEEKRVNSLPIQTARAHNDPLLLALNVLFGIMIIGGLIYIFKINSSFSDVKDICIDLECRYEQSKKHWIDKERQLKRELIDTRNKLEDFQKEFRA</sequence>
<dbReference type="EMBL" id="PVTR01000004">
    <property type="protein sequence ID" value="PRY88565.1"/>
    <property type="molecule type" value="Genomic_DNA"/>
</dbReference>
<organism evidence="2 3">
    <name type="scientific">Mongoliibacter ruber</name>
    <dbReference type="NCBI Taxonomy" id="1750599"/>
    <lineage>
        <taxon>Bacteria</taxon>
        <taxon>Pseudomonadati</taxon>
        <taxon>Bacteroidota</taxon>
        <taxon>Cytophagia</taxon>
        <taxon>Cytophagales</taxon>
        <taxon>Cyclobacteriaceae</taxon>
        <taxon>Mongoliibacter</taxon>
    </lineage>
</organism>
<evidence type="ECO:0000313" key="3">
    <source>
        <dbReference type="Proteomes" id="UP000238157"/>
    </source>
</evidence>
<keyword evidence="1" id="KW-0812">Transmembrane</keyword>
<keyword evidence="1" id="KW-0472">Membrane</keyword>
<proteinExistence type="predicted"/>
<name>A0A2T0WPF1_9BACT</name>
<comment type="caution">
    <text evidence="2">The sequence shown here is derived from an EMBL/GenBank/DDBJ whole genome shotgun (WGS) entry which is preliminary data.</text>
</comment>
<gene>
    <name evidence="2" type="ORF">CLW00_104216</name>
</gene>
<keyword evidence="3" id="KW-1185">Reference proteome</keyword>
<dbReference type="Proteomes" id="UP000238157">
    <property type="component" value="Unassembled WGS sequence"/>
</dbReference>
<evidence type="ECO:0000256" key="1">
    <source>
        <dbReference type="SAM" id="Phobius"/>
    </source>
</evidence>
<feature type="transmembrane region" description="Helical" evidence="1">
    <location>
        <begin position="112"/>
        <end position="132"/>
    </location>
</feature>
<evidence type="ECO:0000313" key="2">
    <source>
        <dbReference type="EMBL" id="PRY88565.1"/>
    </source>
</evidence>